<dbReference type="InterPro" id="IPR027417">
    <property type="entry name" value="P-loop_NTPase"/>
</dbReference>
<evidence type="ECO:0000259" key="4">
    <source>
        <dbReference type="Pfam" id="PF24883"/>
    </source>
</evidence>
<protein>
    <recommendedName>
        <fullName evidence="4">Nephrocystin 3-like N-terminal domain-containing protein</fullName>
    </recommendedName>
</protein>
<evidence type="ECO:0000313" key="6">
    <source>
        <dbReference type="Proteomes" id="UP001583177"/>
    </source>
</evidence>
<feature type="compositionally biased region" description="Low complexity" evidence="3">
    <location>
        <begin position="1076"/>
        <end position="1108"/>
    </location>
</feature>
<feature type="region of interest" description="Disordered" evidence="3">
    <location>
        <begin position="1121"/>
        <end position="1173"/>
    </location>
</feature>
<feature type="region of interest" description="Disordered" evidence="3">
    <location>
        <begin position="1076"/>
        <end position="1109"/>
    </location>
</feature>
<proteinExistence type="predicted"/>
<gene>
    <name evidence="5" type="ORF">Daus18300_003580</name>
</gene>
<evidence type="ECO:0000256" key="2">
    <source>
        <dbReference type="SAM" id="Coils"/>
    </source>
</evidence>
<dbReference type="EMBL" id="JAWRVE010000022">
    <property type="protein sequence ID" value="KAL1874561.1"/>
    <property type="molecule type" value="Genomic_DNA"/>
</dbReference>
<feature type="coiled-coil region" evidence="2">
    <location>
        <begin position="53"/>
        <end position="80"/>
    </location>
</feature>
<evidence type="ECO:0000256" key="1">
    <source>
        <dbReference type="ARBA" id="ARBA00022737"/>
    </source>
</evidence>
<accession>A0ABR3XF56</accession>
<name>A0ABR3XF56_9PEZI</name>
<feature type="region of interest" description="Disordered" evidence="3">
    <location>
        <begin position="1258"/>
        <end position="1277"/>
    </location>
</feature>
<dbReference type="PANTHER" id="PTHR10039:SF15">
    <property type="entry name" value="NACHT DOMAIN-CONTAINING PROTEIN"/>
    <property type="match status" value="1"/>
</dbReference>
<keyword evidence="2" id="KW-0175">Coiled coil</keyword>
<feature type="compositionally biased region" description="Acidic residues" evidence="3">
    <location>
        <begin position="1258"/>
        <end position="1271"/>
    </location>
</feature>
<dbReference type="Gene3D" id="3.40.50.300">
    <property type="entry name" value="P-loop containing nucleotide triphosphate hydrolases"/>
    <property type="match status" value="1"/>
</dbReference>
<comment type="caution">
    <text evidence="5">The sequence shown here is derived from an EMBL/GenBank/DDBJ whole genome shotgun (WGS) entry which is preliminary data.</text>
</comment>
<keyword evidence="6" id="KW-1185">Reference proteome</keyword>
<feature type="domain" description="Nephrocystin 3-like N-terminal" evidence="4">
    <location>
        <begin position="125"/>
        <end position="304"/>
    </location>
</feature>
<reference evidence="5 6" key="1">
    <citation type="journal article" date="2024" name="IMA Fungus">
        <title>IMA Genome - F19 : A genome assembly and annotation guide to empower mycologists, including annotated draft genome sequences of Ceratocystis pirilliformis, Diaporthe australafricana, Fusarium ophioides, Paecilomyces lecythidis, and Sporothrix stenoceras.</title>
        <authorList>
            <person name="Aylward J."/>
            <person name="Wilson A.M."/>
            <person name="Visagie C.M."/>
            <person name="Spraker J."/>
            <person name="Barnes I."/>
            <person name="Buitendag C."/>
            <person name="Ceriani C."/>
            <person name="Del Mar Angel L."/>
            <person name="du Plessis D."/>
            <person name="Fuchs T."/>
            <person name="Gasser K."/>
            <person name="Kramer D."/>
            <person name="Li W."/>
            <person name="Munsamy K."/>
            <person name="Piso A."/>
            <person name="Price J.L."/>
            <person name="Sonnekus B."/>
            <person name="Thomas C."/>
            <person name="van der Nest A."/>
            <person name="van Dijk A."/>
            <person name="van Heerden A."/>
            <person name="van Vuuren N."/>
            <person name="Yilmaz N."/>
            <person name="Duong T.A."/>
            <person name="van der Merwe N.A."/>
            <person name="Wingfield M.J."/>
            <person name="Wingfield B.D."/>
        </authorList>
    </citation>
    <scope>NUCLEOTIDE SEQUENCE [LARGE SCALE GENOMIC DNA]</scope>
    <source>
        <strain evidence="5 6">CMW 18300</strain>
    </source>
</reference>
<sequence length="1343" mass="150636">MGDIFEEIADALPAYEDTKLKFTFIGRLLWRPFDTQYQDLLRRLRQHKEIFELEVSLASAEEIMRRMDKYEKEVLDAERKPRQEEVERNQEEVILSKRASTLKKWVRPPGWMESFERAQSLRSRGTGRWILESKEYQDWRKINQQTDSTLGSKMLSIQAKPGYGKTVLCSTIIEDLGSYVLGSDSAAGHRSHSVVFYFFDKRSEAANGPIHALRAMLGQLIHLHRANQQVIDMASVLFIRQDTGEFAATDNEVIAVLEVLLDQLKFTYLVFDALDECSNYPELFKRLEQIATKSRTCAVLVLGRPSVKLPVRLRHDCLQLQPQSSDQDKDMVRYLQPQLTDLIEDELFPETLPVEETISKIIERANGMFLWTRLLMEYLRLPSLTTRDRVDALDHLNRLEGLDSMYRAIMSGLEKQFPGASVKSVCRLFQLVAYSERLLELDELRCAISVPLDSKQTEEDQVPNLERVMGSLSGSLIELSADSKAQFIHLSTKEFFWEASGSDTDAATAPNILTSQPLANRNIAASCLSYLIHTVRPEPLAGSSLVVPDRVLCRQRYPLLSYAATYWSVHLGKALTLSLGRKESLKSGDASWSMTAQLIKTFLTQKRTIMMWIEASWLFKSHPEVIDITEQMLAPSLSQDCPPEVLSSLEKSIGDLRDLSSDLITLHKSWSFILRKQPNEIWEPSIPAFTKSRFWMSSLDACVSRIPFDMFDRKGFIILQSRLAHDGTEMGIVKLFPTQAWLQSQKDESNEPKRLACAPDTPGAEWKATYELWSLASNTLLQSFEIVLQGETISPFVTFPGSSQAEPQGSAMDRGLRKWEEELRKTEPTVSIPLDISDDLRRIIALDVAVAILPVEAQGLSNHTRDGGRLRYQRLDLNRRQPIVHIRRDKAQLPGFEDFYHLKFSRSNEFFVLVRASTAKATKDGVDYGVMWLLQVFHDENFGRDPAGDPKYSPLAATTFFAVPEIALLSPVRGITFHPWLPCLAFPQVLDGRPQTYVWRFRAPAVLDDGTSLPLNPAPVHEPPIVDVVYSDDGRYLYGTQAPFNFGSGVVSEENMKSFSKPIIVRAPDYNTTPLLLPSDSGLPSSSSLQSSSSLPPSPSLPSSSSLPVRLRRLQDRLATAVGSRKGKEPMPAAVAHADHHHDHHHMDLTAAEEEEEENRGQGAGSRDRNSNNSSLAAFRSAAVELASGPRPPVQRMNALAFAGDGAGVAHISQLQQLERAGAVVLTTLGTDGRLRSETLSRLPFQVTRCVDVSIVTGEEEREGEEGEDNGGGEKKSDTVRIVLDKARRRGLYSLRDVDDVALPAVIERSRASIPTFVATVPLGQVFQDVPGESHTRGLIKLE</sequence>
<evidence type="ECO:0000256" key="3">
    <source>
        <dbReference type="SAM" id="MobiDB-lite"/>
    </source>
</evidence>
<dbReference type="Proteomes" id="UP001583177">
    <property type="component" value="Unassembled WGS sequence"/>
</dbReference>
<dbReference type="PANTHER" id="PTHR10039">
    <property type="entry name" value="AMELOGENIN"/>
    <property type="match status" value="1"/>
</dbReference>
<dbReference type="InterPro" id="IPR056884">
    <property type="entry name" value="NPHP3-like_N"/>
</dbReference>
<evidence type="ECO:0000313" key="5">
    <source>
        <dbReference type="EMBL" id="KAL1874561.1"/>
    </source>
</evidence>
<organism evidence="5 6">
    <name type="scientific">Diaporthe australafricana</name>
    <dbReference type="NCBI Taxonomy" id="127596"/>
    <lineage>
        <taxon>Eukaryota</taxon>
        <taxon>Fungi</taxon>
        <taxon>Dikarya</taxon>
        <taxon>Ascomycota</taxon>
        <taxon>Pezizomycotina</taxon>
        <taxon>Sordariomycetes</taxon>
        <taxon>Sordariomycetidae</taxon>
        <taxon>Diaporthales</taxon>
        <taxon>Diaporthaceae</taxon>
        <taxon>Diaporthe</taxon>
    </lineage>
</organism>
<dbReference type="Pfam" id="PF24883">
    <property type="entry name" value="NPHP3_N"/>
    <property type="match status" value="1"/>
</dbReference>
<keyword evidence="1" id="KW-0677">Repeat</keyword>
<feature type="compositionally biased region" description="Basic and acidic residues" evidence="3">
    <location>
        <begin position="1137"/>
        <end position="1148"/>
    </location>
</feature>